<feature type="domain" description="PiggyBac transposable element-derived protein" evidence="1">
    <location>
        <begin position="3"/>
        <end position="91"/>
    </location>
</feature>
<evidence type="ECO:0000259" key="1">
    <source>
        <dbReference type="Pfam" id="PF13843"/>
    </source>
</evidence>
<dbReference type="eggNOG" id="ENOG502SZEW">
    <property type="taxonomic scope" value="Eukaryota"/>
</dbReference>
<dbReference type="PANTHER" id="PTHR46599">
    <property type="entry name" value="PIGGYBAC TRANSPOSABLE ELEMENT-DERIVED PROTEIN 4"/>
    <property type="match status" value="1"/>
</dbReference>
<dbReference type="Proteomes" id="UP000018721">
    <property type="component" value="Unassembled WGS sequence"/>
</dbReference>
<keyword evidence="3" id="KW-1185">Reference proteome</keyword>
<evidence type="ECO:0000313" key="3">
    <source>
        <dbReference type="Proteomes" id="UP000018721"/>
    </source>
</evidence>
<name>V9EYE4_PHYNI</name>
<dbReference type="HOGENOM" id="CLU_710744_0_0_1"/>
<dbReference type="PANTHER" id="PTHR46599:SF3">
    <property type="entry name" value="PIGGYBAC TRANSPOSABLE ELEMENT-DERIVED PROTEIN 4"/>
    <property type="match status" value="1"/>
</dbReference>
<dbReference type="EMBL" id="ANIZ01001895">
    <property type="protein sequence ID" value="ETI44289.1"/>
    <property type="molecule type" value="Genomic_DNA"/>
</dbReference>
<reference evidence="2 3" key="1">
    <citation type="submission" date="2013-11" db="EMBL/GenBank/DDBJ databases">
        <title>The Genome Sequence of Phytophthora parasitica P1569.</title>
        <authorList>
            <consortium name="The Broad Institute Genomics Platform"/>
            <person name="Russ C."/>
            <person name="Tyler B."/>
            <person name="Panabieres F."/>
            <person name="Shan W."/>
            <person name="Tripathy S."/>
            <person name="Grunwald N."/>
            <person name="Machado M."/>
            <person name="Johnson C.S."/>
            <person name="Arredondo F."/>
            <person name="Hong C."/>
            <person name="Coffey M."/>
            <person name="Young S.K."/>
            <person name="Zeng Q."/>
            <person name="Gargeya S."/>
            <person name="Fitzgerald M."/>
            <person name="Abouelleil A."/>
            <person name="Alvarado L."/>
            <person name="Chapman S.B."/>
            <person name="Gainer-Dewar J."/>
            <person name="Goldberg J."/>
            <person name="Griggs A."/>
            <person name="Gujja S."/>
            <person name="Hansen M."/>
            <person name="Howarth C."/>
            <person name="Imamovic A."/>
            <person name="Ireland A."/>
            <person name="Larimer J."/>
            <person name="McCowan C."/>
            <person name="Murphy C."/>
            <person name="Pearson M."/>
            <person name="Poon T.W."/>
            <person name="Priest M."/>
            <person name="Roberts A."/>
            <person name="Saif S."/>
            <person name="Shea T."/>
            <person name="Sykes S."/>
            <person name="Wortman J."/>
            <person name="Nusbaum C."/>
            <person name="Birren B."/>
        </authorList>
    </citation>
    <scope>NUCLEOTIDE SEQUENCE [LARGE SCALE GENOMIC DNA]</scope>
    <source>
        <strain evidence="2 3">P1569</strain>
    </source>
</reference>
<sequence>MLAASWCDGNVVNLVSNADSTNITTITRMVGNEKQSFPAPECVAQYNTNMQGVDRLDQIRGRFSTPDGHSYKRWHKKLALALTDVARSNAYLTRRLVQAEPVTRDPHRKFVMELVGELLNGQWKNAPSDGCMLYSGNLGDEGEGGQLDTPSSQPSPSVVAVPPTTACSSVASRQIHAEKSRKRRRCIVCRWEGRYPTEVTNYCLTHGVWLCRVVHDRPAKPWMCPSTTSTCWEMFHQFYYPNALFTDKGNVRRHSELAKLKDAHEPRSQAVRRPATACQIAYGADLGGAIDHALDNEGNGYTQGLAAFGVGGNAPPRLVAFGSGNLSTGLVAPGPDGDSLMFAKLDALVNVVVKPAYVAVVPFSQTVTTHTDLMVERRSQTCQRRRART</sequence>
<dbReference type="OrthoDB" id="126899at2759"/>
<dbReference type="Pfam" id="PF13843">
    <property type="entry name" value="DDE_Tnp_1_7"/>
    <property type="match status" value="1"/>
</dbReference>
<protein>
    <recommendedName>
        <fullName evidence="1">PiggyBac transposable element-derived protein domain-containing protein</fullName>
    </recommendedName>
</protein>
<dbReference type="AlphaFoldDB" id="V9EYE4"/>
<accession>V9EYE4</accession>
<organism evidence="2 3">
    <name type="scientific">Phytophthora nicotianae P1569</name>
    <dbReference type="NCBI Taxonomy" id="1317065"/>
    <lineage>
        <taxon>Eukaryota</taxon>
        <taxon>Sar</taxon>
        <taxon>Stramenopiles</taxon>
        <taxon>Oomycota</taxon>
        <taxon>Peronosporomycetes</taxon>
        <taxon>Peronosporales</taxon>
        <taxon>Peronosporaceae</taxon>
        <taxon>Phytophthora</taxon>
    </lineage>
</organism>
<proteinExistence type="predicted"/>
<gene>
    <name evidence="2" type="ORF">F443_11008</name>
</gene>
<dbReference type="InterPro" id="IPR029526">
    <property type="entry name" value="PGBD"/>
</dbReference>
<comment type="caution">
    <text evidence="2">The sequence shown here is derived from an EMBL/GenBank/DDBJ whole genome shotgun (WGS) entry which is preliminary data.</text>
</comment>
<evidence type="ECO:0000313" key="2">
    <source>
        <dbReference type="EMBL" id="ETI44289.1"/>
    </source>
</evidence>